<dbReference type="InterPro" id="IPR044923">
    <property type="entry name" value="PolC_middle_finger_sf"/>
</dbReference>
<dbReference type="CDD" id="cd07309">
    <property type="entry name" value="PHP"/>
    <property type="match status" value="1"/>
</dbReference>
<evidence type="ECO:0000256" key="13">
    <source>
        <dbReference type="HAMAP-Rule" id="MF_00356"/>
    </source>
</evidence>
<feature type="domain" description="Polymerase/histidinol phosphatase N-terminal" evidence="15">
    <location>
        <begin position="321"/>
        <end position="388"/>
    </location>
</feature>
<dbReference type="SUPFAM" id="SSF53098">
    <property type="entry name" value="Ribonuclease H-like"/>
    <property type="match status" value="1"/>
</dbReference>
<dbReference type="FunFam" id="3.30.420.10:FF:000045">
    <property type="entry name" value="3'-5' exonuclease DinG"/>
    <property type="match status" value="1"/>
</dbReference>
<dbReference type="NCBIfam" id="TIGR00573">
    <property type="entry name" value="dnaq"/>
    <property type="match status" value="1"/>
</dbReference>
<dbReference type="Pfam" id="PF00929">
    <property type="entry name" value="RNase_T"/>
    <property type="match status" value="1"/>
</dbReference>
<evidence type="ECO:0000256" key="12">
    <source>
        <dbReference type="ARBA" id="ARBA00049244"/>
    </source>
</evidence>
<keyword evidence="4 13" id="KW-0808">Transferase</keyword>
<dbReference type="Pfam" id="PF01336">
    <property type="entry name" value="tRNA_anti-codon"/>
    <property type="match status" value="1"/>
</dbReference>
<keyword evidence="17" id="KW-1185">Reference proteome</keyword>
<dbReference type="GO" id="GO:0005737">
    <property type="term" value="C:cytoplasm"/>
    <property type="evidence" value="ECO:0007669"/>
    <property type="project" value="UniProtKB-SubCell"/>
</dbReference>
<dbReference type="Gene3D" id="3.30.420.10">
    <property type="entry name" value="Ribonuclease H-like superfamily/Ribonuclease H"/>
    <property type="match status" value="1"/>
</dbReference>
<evidence type="ECO:0000259" key="15">
    <source>
        <dbReference type="SMART" id="SM00481"/>
    </source>
</evidence>
<keyword evidence="10 13" id="KW-0239">DNA-directed DNA polymerase</keyword>
<feature type="domain" description="Exonuclease" evidence="14">
    <location>
        <begin position="405"/>
        <end position="570"/>
    </location>
</feature>
<evidence type="ECO:0000256" key="10">
    <source>
        <dbReference type="ARBA" id="ARBA00022932"/>
    </source>
</evidence>
<evidence type="ECO:0000313" key="17">
    <source>
        <dbReference type="Proteomes" id="UP000243406"/>
    </source>
</evidence>
<keyword evidence="8 13" id="KW-0378">Hydrolase</keyword>
<comment type="function">
    <text evidence="11">DNA polymerase III is a complex, multichain enzyme responsible for most of the replicative synthesis in bacteria. This DNA polymerase also exhibits 3' to 5' exonuclease activity. The alpha chain is the DNA polymerase.</text>
</comment>
<dbReference type="InterPro" id="IPR011708">
    <property type="entry name" value="DNA_pol3_alpha_NTPase_dom"/>
</dbReference>
<dbReference type="InterPro" id="IPR006308">
    <property type="entry name" value="Pol_III_a_PolC-type_gram_pos"/>
</dbReference>
<dbReference type="Proteomes" id="UP000243406">
    <property type="component" value="Unassembled WGS sequence"/>
</dbReference>
<dbReference type="Gene3D" id="1.10.150.870">
    <property type="match status" value="1"/>
</dbReference>
<dbReference type="CDD" id="cd07435">
    <property type="entry name" value="PHP_PolIIIA_POLC"/>
    <property type="match status" value="1"/>
</dbReference>
<dbReference type="CDD" id="cd04484">
    <property type="entry name" value="polC_OBF"/>
    <property type="match status" value="1"/>
</dbReference>
<evidence type="ECO:0000256" key="4">
    <source>
        <dbReference type="ARBA" id="ARBA00022679"/>
    </source>
</evidence>
<evidence type="ECO:0000256" key="7">
    <source>
        <dbReference type="ARBA" id="ARBA00022722"/>
    </source>
</evidence>
<dbReference type="InterPro" id="IPR040982">
    <property type="entry name" value="DNA_pol3_finger"/>
</dbReference>
<dbReference type="CDD" id="cd06127">
    <property type="entry name" value="DEDDh"/>
    <property type="match status" value="1"/>
</dbReference>
<dbReference type="NCBIfam" id="TIGR01405">
    <property type="entry name" value="polC_Gram_pos"/>
    <property type="match status" value="1"/>
</dbReference>
<dbReference type="Pfam" id="PF02811">
    <property type="entry name" value="PHP"/>
    <property type="match status" value="1"/>
</dbReference>
<dbReference type="Pfam" id="PF07733">
    <property type="entry name" value="DNA_pol3_alpha"/>
    <property type="match status" value="1"/>
</dbReference>
<dbReference type="InterPro" id="IPR012337">
    <property type="entry name" value="RNaseH-like_sf"/>
</dbReference>
<dbReference type="SMART" id="SM00481">
    <property type="entry name" value="POLIIIAc"/>
    <property type="match status" value="1"/>
</dbReference>
<dbReference type="InterPro" id="IPR006054">
    <property type="entry name" value="DnaQ"/>
</dbReference>
<dbReference type="GO" id="GO:0006261">
    <property type="term" value="P:DNA-templated DNA replication"/>
    <property type="evidence" value="ECO:0007669"/>
    <property type="project" value="UniProtKB-UniRule"/>
</dbReference>
<dbReference type="InterPro" id="IPR004365">
    <property type="entry name" value="NA-bd_OB_tRNA"/>
</dbReference>
<protein>
    <recommendedName>
        <fullName evidence="13">DNA polymerase III PolC-type</fullName>
        <shortName evidence="13">PolIII</shortName>
        <ecNumber evidence="13">2.7.7.7</ecNumber>
    </recommendedName>
</protein>
<dbReference type="Gene3D" id="1.10.150.700">
    <property type="entry name" value="PolC, middle finger domain"/>
    <property type="match status" value="2"/>
</dbReference>
<sequence>MERFKFIELETIDAKVELDNIVYFKNEKKLNLYFKTDKIIPMPKLIESESKLKLKFKHLSRVSLKPRYNLASGVESLLIEYVGNIKYKITEVCPSTSYLNEDALSLDFNQAEHCLNIYVKDKFVLKRLTSKNLEYSIGAMIQEELGLMYKVNIISSNTELDMKLYNQAKEEDTNYIISNLDKVTRVASTSKEKAEKKPADKSAYIKKSKNAKDVNEEILPIKALKGNEYAISVVGDVFSMEKRELKNGKNLFTFAVTDYTGSIFCKVFSKDDEISIKVGDYVKISGDVNYDAFAKEIVIMTKDIEPKAKKIRKDINTQKRVELHAHTNMSAMDAIPGVKALIKKAKEFGHKAIAITDHGVVQAFPEAMEVGQNEGVKILYGVEGYLVNDMSKIVSIDTEGNFEDEYVVFDIETTGFSNTSDEITEIGAVKIRNKEIIDSFGELINPNMPIPLKVQELTGITNDLIKDKPSIDEVLPRFLEFVGNSILVAHNSDFDMGFIRAKAKRLNLAFENKDIDTLKLSRILLPNLKRHKLNLITNHLGISLENHHRAVDDAKATALVFIKFMEMLIDKDINNFEMVNDKLGKLDYKSIPSNHITIIAKDYTGLKNLYKLISASHIDYFYKNPRIPKSLLIKHREGLLIGSACEAGELYQAVLRRKSDDEIDEIANFYDYIEVMPTSNNNFMIKKNSVKDEIELQTINKTIIDIAIRNNKIPVATSDVHFINPEDEAYRTVLKHSLGFKDANESTPLYFKTTQEMLDDFSYLEPRLANEIVIENTNKIADMIEDILPVPDGTYPPRIEGSDEELRQMCFDKARNIYGDNLPEIVEKRLERELGSIISNGYAVMYIIAQKLVTKSMQDGYLVGSRGSVGSSFAATMSDITEVNPLPPHYVCSNCKYSYFITDGSYGSGADLPDKLCPDCSTNLTKDGHDIPFEVFLGFEGDKEPDIDLNFAGEYQPNAHKYTEELFGKGYVFRAGTIGTIAEKTAYGFAKKYIEENELEANGAEVERLKSGCTGIKRTSGQHPGGVMVVPDYKEIFDFSPIQYPANDSSSGVITTHFDYHSISGRILKLDILGHDVPSIIKMLEDLTGTNATQIPLDDKDTMSLFTSTQKLGCDLSAINCTVGSLGIPEFGTKFVRQMLIDTQPTTFAELVRISGLSHGTDVWINNAQELVRNKVAELKDVISTRDDIMNYLILMGLKPKTAFKIMENVRKGKGLTDEHIQDMKEKNVPSWYIDSCNKIKYMFPKAHAAAYVMMSFRIAYYKVHHKEAFYATYFTTKAEDFDIELISKGKDAVLEKLKELEALGNKATAKEKNIATVLEVAYEMFSRGVKLDRLDLYKSHSKVFKLSSDKALIPPLISMQGLGETVAINIANESSREFMSIEDFRQRTKATKTVIETLIGYGCLNSLPETNQLSLL</sequence>
<gene>
    <name evidence="13" type="primary">polC</name>
    <name evidence="16" type="ORF">SAMN02745120_0420</name>
</gene>
<comment type="subcellular location">
    <subcellularLocation>
        <location evidence="2 13">Cytoplasm</location>
    </subcellularLocation>
</comment>
<evidence type="ECO:0000256" key="8">
    <source>
        <dbReference type="ARBA" id="ARBA00022801"/>
    </source>
</evidence>
<comment type="similarity">
    <text evidence="13">Belongs to the DNA polymerase type-C family. PolC subfamily.</text>
</comment>
<dbReference type="OrthoDB" id="9804290at2"/>
<evidence type="ECO:0000256" key="1">
    <source>
        <dbReference type="ARBA" id="ARBA00003452"/>
    </source>
</evidence>
<reference evidence="17" key="1">
    <citation type="submission" date="2017-02" db="EMBL/GenBank/DDBJ databases">
        <authorList>
            <person name="Varghese N."/>
            <person name="Submissions S."/>
        </authorList>
    </citation>
    <scope>NUCLEOTIDE SEQUENCE [LARGE SCALE GENOMIC DNA]</scope>
    <source>
        <strain evidence="17">ATCC 35199</strain>
    </source>
</reference>
<dbReference type="PANTHER" id="PTHR32294">
    <property type="entry name" value="DNA POLYMERASE III SUBUNIT ALPHA"/>
    <property type="match status" value="1"/>
</dbReference>
<proteinExistence type="inferred from homology"/>
<dbReference type="GO" id="GO:0003887">
    <property type="term" value="F:DNA-directed DNA polymerase activity"/>
    <property type="evidence" value="ECO:0007669"/>
    <property type="project" value="UniProtKB-UniRule"/>
</dbReference>
<organism evidence="16 17">
    <name type="scientific">Acetoanaerobium noterae</name>
    <dbReference type="NCBI Taxonomy" id="745369"/>
    <lineage>
        <taxon>Bacteria</taxon>
        <taxon>Bacillati</taxon>
        <taxon>Bacillota</taxon>
        <taxon>Clostridia</taxon>
        <taxon>Peptostreptococcales</taxon>
        <taxon>Filifactoraceae</taxon>
        <taxon>Acetoanaerobium</taxon>
    </lineage>
</organism>
<dbReference type="EMBL" id="FUYN01000001">
    <property type="protein sequence ID" value="SKB26455.1"/>
    <property type="molecule type" value="Genomic_DNA"/>
</dbReference>
<keyword evidence="7 13" id="KW-0540">Nuclease</keyword>
<keyword evidence="6 13" id="KW-0235">DNA replication</keyword>
<evidence type="ECO:0000256" key="9">
    <source>
        <dbReference type="ARBA" id="ARBA00022839"/>
    </source>
</evidence>
<evidence type="ECO:0000256" key="2">
    <source>
        <dbReference type="ARBA" id="ARBA00004496"/>
    </source>
</evidence>
<dbReference type="InterPro" id="IPR004805">
    <property type="entry name" value="DnaE2/DnaE/PolC"/>
</dbReference>
<comment type="catalytic activity">
    <reaction evidence="12 13">
        <text>DNA(n) + a 2'-deoxyribonucleoside 5'-triphosphate = DNA(n+1) + diphosphate</text>
        <dbReference type="Rhea" id="RHEA:22508"/>
        <dbReference type="Rhea" id="RHEA-COMP:17339"/>
        <dbReference type="Rhea" id="RHEA-COMP:17340"/>
        <dbReference type="ChEBI" id="CHEBI:33019"/>
        <dbReference type="ChEBI" id="CHEBI:61560"/>
        <dbReference type="ChEBI" id="CHEBI:173112"/>
        <dbReference type="EC" id="2.7.7.7"/>
    </reaction>
</comment>
<dbReference type="Pfam" id="PF17657">
    <property type="entry name" value="DNA_pol3_finger"/>
    <property type="match status" value="1"/>
</dbReference>
<keyword evidence="9 13" id="KW-0269">Exonuclease</keyword>
<dbReference type="Gene3D" id="3.30.1900.20">
    <property type="match status" value="2"/>
</dbReference>
<keyword evidence="3 13" id="KW-0963">Cytoplasm</keyword>
<evidence type="ECO:0000256" key="6">
    <source>
        <dbReference type="ARBA" id="ARBA00022705"/>
    </source>
</evidence>
<dbReference type="Pfam" id="PF14579">
    <property type="entry name" value="HHH_6"/>
    <property type="match status" value="1"/>
</dbReference>
<dbReference type="InterPro" id="IPR003141">
    <property type="entry name" value="Pol/His_phosphatase_N"/>
</dbReference>
<evidence type="ECO:0000256" key="3">
    <source>
        <dbReference type="ARBA" id="ARBA00022490"/>
    </source>
</evidence>
<evidence type="ECO:0000259" key="14">
    <source>
        <dbReference type="SMART" id="SM00479"/>
    </source>
</evidence>
<evidence type="ECO:0000313" key="16">
    <source>
        <dbReference type="EMBL" id="SKB26455.1"/>
    </source>
</evidence>
<dbReference type="SUPFAM" id="SSF50249">
    <property type="entry name" value="Nucleic acid-binding proteins"/>
    <property type="match status" value="1"/>
</dbReference>
<dbReference type="GO" id="GO:0008408">
    <property type="term" value="F:3'-5' exonuclease activity"/>
    <property type="evidence" value="ECO:0007669"/>
    <property type="project" value="UniProtKB-UniRule"/>
</dbReference>
<dbReference type="GO" id="GO:0003677">
    <property type="term" value="F:DNA binding"/>
    <property type="evidence" value="ECO:0007669"/>
    <property type="project" value="UniProtKB-UniRule"/>
</dbReference>
<dbReference type="InterPro" id="IPR013520">
    <property type="entry name" value="Ribonucl_H"/>
</dbReference>
<dbReference type="InterPro" id="IPR036397">
    <property type="entry name" value="RNaseH_sf"/>
</dbReference>
<evidence type="ECO:0000256" key="11">
    <source>
        <dbReference type="ARBA" id="ARBA00025611"/>
    </source>
</evidence>
<dbReference type="NCBIfam" id="NF001688">
    <property type="entry name" value="PRK00448.1"/>
    <property type="match status" value="1"/>
</dbReference>
<dbReference type="RefSeq" id="WP_079588408.1">
    <property type="nucleotide sequence ID" value="NZ_FUYN01000001.1"/>
</dbReference>
<dbReference type="InterPro" id="IPR029460">
    <property type="entry name" value="DNAPol_HHH"/>
</dbReference>
<keyword evidence="5 13" id="KW-0548">Nucleotidyltransferase</keyword>
<dbReference type="HAMAP" id="MF_00356">
    <property type="entry name" value="DNApol_PolC"/>
    <property type="match status" value="1"/>
</dbReference>
<evidence type="ECO:0000256" key="5">
    <source>
        <dbReference type="ARBA" id="ARBA00022695"/>
    </source>
</evidence>
<dbReference type="InterPro" id="IPR012340">
    <property type="entry name" value="NA-bd_OB-fold"/>
</dbReference>
<comment type="function">
    <text evidence="1 13">Required for replicative DNA synthesis. This DNA polymerase also exhibits 3' to 5' exonuclease activity.</text>
</comment>
<dbReference type="PANTHER" id="PTHR32294:SF5">
    <property type="entry name" value="DNA POLYMERASE III POLC-TYPE"/>
    <property type="match status" value="1"/>
</dbReference>
<dbReference type="Gene3D" id="2.40.50.140">
    <property type="entry name" value="Nucleic acid-binding proteins"/>
    <property type="match status" value="1"/>
</dbReference>
<dbReference type="EC" id="2.7.7.7" evidence="13"/>
<name>A0A1T4ZV23_9FIRM</name>
<dbReference type="InterPro" id="IPR004013">
    <property type="entry name" value="PHP_dom"/>
</dbReference>
<accession>A0A1T4ZV23</accession>
<dbReference type="SMART" id="SM00479">
    <property type="entry name" value="EXOIII"/>
    <property type="match status" value="1"/>
</dbReference>
<dbReference type="Gene3D" id="3.20.20.140">
    <property type="entry name" value="Metal-dependent hydrolases"/>
    <property type="match status" value="2"/>
</dbReference>